<evidence type="ECO:0000256" key="2">
    <source>
        <dbReference type="SAM" id="Phobius"/>
    </source>
</evidence>
<reference evidence="4" key="1">
    <citation type="submission" date="2021-12" db="EMBL/GenBank/DDBJ databases">
        <title>Draft genome sequence of Corynebacterium ammoniagenes strain T-723.</title>
        <authorList>
            <person name="Matsuzawa M."/>
            <person name="Hiratani M."/>
            <person name="Abe I."/>
            <person name="Tsuji Y."/>
            <person name="Nakamura J."/>
        </authorList>
    </citation>
    <scope>NUCLEOTIDE SEQUENCE</scope>
    <source>
        <strain evidence="4">T-723</strain>
    </source>
</reference>
<organism evidence="4 5">
    <name type="scientific">Corynebacterium ammoniagenes</name>
    <name type="common">Brevibacterium ammoniagenes</name>
    <dbReference type="NCBI Taxonomy" id="1697"/>
    <lineage>
        <taxon>Bacteria</taxon>
        <taxon>Bacillati</taxon>
        <taxon>Actinomycetota</taxon>
        <taxon>Actinomycetes</taxon>
        <taxon>Mycobacteriales</taxon>
        <taxon>Corynebacteriaceae</taxon>
        <taxon>Corynebacterium</taxon>
    </lineage>
</organism>
<keyword evidence="2" id="KW-1133">Transmembrane helix</keyword>
<feature type="region of interest" description="Disordered" evidence="1">
    <location>
        <begin position="1"/>
        <end position="20"/>
    </location>
</feature>
<dbReference type="AlphaFoldDB" id="A0AAV5G921"/>
<feature type="compositionally biased region" description="Polar residues" evidence="1">
    <location>
        <begin position="1"/>
        <end position="17"/>
    </location>
</feature>
<dbReference type="EMBL" id="BQKK01000003">
    <property type="protein sequence ID" value="GJN43148.1"/>
    <property type="molecule type" value="Genomic_DNA"/>
</dbReference>
<keyword evidence="2" id="KW-0812">Transmembrane</keyword>
<protein>
    <recommendedName>
        <fullName evidence="3">LytR/CpsA/Psr regulator C-terminal domain-containing protein</fullName>
    </recommendedName>
</protein>
<feature type="region of interest" description="Disordered" evidence="1">
    <location>
        <begin position="57"/>
        <end position="143"/>
    </location>
</feature>
<accession>A0AAV5G921</accession>
<keyword evidence="2" id="KW-0472">Membrane</keyword>
<proteinExistence type="predicted"/>
<dbReference type="Gene3D" id="3.30.70.2390">
    <property type="match status" value="1"/>
</dbReference>
<dbReference type="InterPro" id="IPR027381">
    <property type="entry name" value="LytR/CpsA/Psr_C"/>
</dbReference>
<evidence type="ECO:0000313" key="5">
    <source>
        <dbReference type="Proteomes" id="UP001054925"/>
    </source>
</evidence>
<dbReference type="Pfam" id="PF13399">
    <property type="entry name" value="LytR_C"/>
    <property type="match status" value="1"/>
</dbReference>
<gene>
    <name evidence="4" type="ORF">CAT723_16270</name>
</gene>
<comment type="caution">
    <text evidence="4">The sequence shown here is derived from an EMBL/GenBank/DDBJ whole genome shotgun (WGS) entry which is preliminary data.</text>
</comment>
<evidence type="ECO:0000256" key="1">
    <source>
        <dbReference type="SAM" id="MobiDB-lite"/>
    </source>
</evidence>
<feature type="domain" description="LytR/CpsA/Psr regulator C-terminal" evidence="3">
    <location>
        <begin position="147"/>
        <end position="235"/>
    </location>
</feature>
<feature type="transmembrane region" description="Helical" evidence="2">
    <location>
        <begin position="32"/>
        <end position="51"/>
    </location>
</feature>
<name>A0AAV5G921_CORAM</name>
<feature type="compositionally biased region" description="Basic and acidic residues" evidence="1">
    <location>
        <begin position="101"/>
        <end position="129"/>
    </location>
</feature>
<feature type="compositionally biased region" description="Polar residues" evidence="1">
    <location>
        <begin position="58"/>
        <end position="77"/>
    </location>
</feature>
<dbReference type="Proteomes" id="UP001054925">
    <property type="component" value="Unassembled WGS sequence"/>
</dbReference>
<evidence type="ECO:0000259" key="3">
    <source>
        <dbReference type="Pfam" id="PF13399"/>
    </source>
</evidence>
<sequence length="237" mass="24819">MTNETVDNSENEATQSADKGAAAGTTLPLRGFAMVLIAVAVMFGLWALYAFTQDDSSDQASQNTSEQTDSAGSNQAGEQEPGTVGADTAEQSTDVAPPADDADKPEQDAEKRDEAKPAPERPEAREADTKGASTSGGSGNAAPAAPLKINVLNNSMTQGLAADVADRLRADGRELGEVGNFSEEILPETTVFFPKGKADAEQVARELADEYDGVARENSNILPDETRDGITIILTEN</sequence>
<dbReference type="RefSeq" id="WP_003847748.1">
    <property type="nucleotide sequence ID" value="NZ_BQKK01000003.1"/>
</dbReference>
<evidence type="ECO:0000313" key="4">
    <source>
        <dbReference type="EMBL" id="GJN43148.1"/>
    </source>
</evidence>